<dbReference type="Pfam" id="PF02945">
    <property type="entry name" value="Endonuclease_7"/>
    <property type="match status" value="1"/>
</dbReference>
<keyword evidence="3" id="KW-1185">Reference proteome</keyword>
<dbReference type="Proteomes" id="UP000223770">
    <property type="component" value="Segment"/>
</dbReference>
<sequence length="148" mass="16438">MRKLTRAQAKVLSQKMVRESPGCPLCQRPWATIMAEAEAKKAKQAPYVLDHDHVTGQCRGVLCRGCNGAEGKVANAVAAWGKTGQDYGRILGWLERMVAYLRQPATDYIYPTHVMKDEQARSAGNERRRAAKAKVTERRRAIAAKKGT</sequence>
<organism evidence="2 3">
    <name type="scientific">Pectobacterium phage PP2</name>
    <dbReference type="NCBI Taxonomy" id="1897743"/>
    <lineage>
        <taxon>Viruses</taxon>
        <taxon>Duplodnaviria</taxon>
        <taxon>Heunggongvirae</taxon>
        <taxon>Uroviricota</taxon>
        <taxon>Caudoviricetes</taxon>
        <taxon>Autographivirales</taxon>
        <taxon>Autonotataviridae</taxon>
        <taxon>Melnykvirinae</taxon>
        <taxon>Wanjuvirus</taxon>
        <taxon>Wanjuvirus PP2</taxon>
    </lineage>
</organism>
<feature type="region of interest" description="Disordered" evidence="1">
    <location>
        <begin position="120"/>
        <end position="148"/>
    </location>
</feature>
<dbReference type="Gene3D" id="3.40.1800.10">
    <property type="entry name" value="His-Me finger endonucleases"/>
    <property type="match status" value="1"/>
</dbReference>
<dbReference type="InterPro" id="IPR038563">
    <property type="entry name" value="Endonuclease_7_sf"/>
</dbReference>
<dbReference type="InterPro" id="IPR044925">
    <property type="entry name" value="His-Me_finger_sf"/>
</dbReference>
<dbReference type="GO" id="GO:0004519">
    <property type="term" value="F:endonuclease activity"/>
    <property type="evidence" value="ECO:0007669"/>
    <property type="project" value="UniProtKB-KW"/>
</dbReference>
<protein>
    <submittedName>
        <fullName evidence="2">DNA endonuclease VII</fullName>
    </submittedName>
</protein>
<evidence type="ECO:0000256" key="1">
    <source>
        <dbReference type="SAM" id="MobiDB-lite"/>
    </source>
</evidence>
<accession>A0A1W5P510</accession>
<reference evidence="2 3" key="1">
    <citation type="journal article" date="2017" name="Arch. Virol.">
        <title>Genomic characterization of bacteriophage vB_PcaP_PP2 infecting Pectobacterium carotovorum subsp. carotovorum, a new member of a proposed genus in the subfamily Autographivirinae.</title>
        <authorList>
            <person name="Lim J.A."/>
            <person name="Heu S."/>
            <person name="Park J."/>
            <person name="Roh E."/>
        </authorList>
    </citation>
    <scope>NUCLEOTIDE SEQUENCE [LARGE SCALE GENOMIC DNA]</scope>
</reference>
<name>A0A1W5P510_9CAUD</name>
<dbReference type="EMBL" id="KX756572">
    <property type="protein sequence ID" value="AOT25390.1"/>
    <property type="molecule type" value="Genomic_DNA"/>
</dbReference>
<keyword evidence="2" id="KW-0255">Endonuclease</keyword>
<evidence type="ECO:0000313" key="2">
    <source>
        <dbReference type="EMBL" id="AOT25390.1"/>
    </source>
</evidence>
<proteinExistence type="predicted"/>
<dbReference type="InterPro" id="IPR004211">
    <property type="entry name" value="Endonuclease_7"/>
</dbReference>
<keyword evidence="2" id="KW-0378">Hydrolase</keyword>
<keyword evidence="2" id="KW-0540">Nuclease</keyword>
<evidence type="ECO:0000313" key="3">
    <source>
        <dbReference type="Proteomes" id="UP000223770"/>
    </source>
</evidence>
<feature type="compositionally biased region" description="Basic and acidic residues" evidence="1">
    <location>
        <begin position="120"/>
        <end position="140"/>
    </location>
</feature>
<gene>
    <name evidence="2" type="ORF">PP2_024</name>
</gene>
<dbReference type="SUPFAM" id="SSF54060">
    <property type="entry name" value="His-Me finger endonucleases"/>
    <property type="match status" value="1"/>
</dbReference>